<dbReference type="PATRIC" id="fig|1461584.3.peg.782"/>
<dbReference type="AlphaFoldDB" id="A0A078MJC4"/>
<dbReference type="CDD" id="cd12954">
    <property type="entry name" value="MMP_TTHA0227_like_1"/>
    <property type="match status" value="1"/>
</dbReference>
<gene>
    <name evidence="2" type="ORF">BN1051_00792</name>
</gene>
<name>A0A078MJC4_9MICC</name>
<proteinExistence type="predicted"/>
<dbReference type="InterPro" id="IPR010428">
    <property type="entry name" value="Zincin_1"/>
</dbReference>
<organism evidence="2">
    <name type="scientific">Arthrobacter saudimassiliensis</name>
    <dbReference type="NCBI Taxonomy" id="1461584"/>
    <lineage>
        <taxon>Bacteria</taxon>
        <taxon>Bacillati</taxon>
        <taxon>Actinomycetota</taxon>
        <taxon>Actinomycetes</taxon>
        <taxon>Micrococcales</taxon>
        <taxon>Micrococcaceae</taxon>
        <taxon>Arthrobacter</taxon>
    </lineage>
</organism>
<dbReference type="SUPFAM" id="SSF55486">
    <property type="entry name" value="Metalloproteases ('zincins'), catalytic domain"/>
    <property type="match status" value="1"/>
</dbReference>
<reference evidence="2" key="1">
    <citation type="submission" date="2014-07" db="EMBL/GenBank/DDBJ databases">
        <authorList>
            <person name="Urmite Genomes Urmite Genomes"/>
        </authorList>
    </citation>
    <scope>NUCLEOTIDE SEQUENCE</scope>
    <source>
        <strain evidence="2">11W110_air</strain>
    </source>
</reference>
<dbReference type="InterPro" id="IPR038555">
    <property type="entry name" value="Zincin_1_sf"/>
</dbReference>
<sequence>MESAARLERIWGDQLQSYQFMVAEIPPGLEDLARSGDPVPLGAAEPGDRGRPPVITVYRRPVESAARGLVAVEELVHDVVVEQLAAHMNLEPEAVDPGYGRYRPLQ</sequence>
<evidence type="ECO:0000256" key="1">
    <source>
        <dbReference type="SAM" id="MobiDB-lite"/>
    </source>
</evidence>
<evidence type="ECO:0000313" key="2">
    <source>
        <dbReference type="EMBL" id="CEA07478.1"/>
    </source>
</evidence>
<feature type="region of interest" description="Disordered" evidence="1">
    <location>
        <begin position="33"/>
        <end position="52"/>
    </location>
</feature>
<protein>
    <submittedName>
        <fullName evidence="2">Possibl zinc metallo-peptidase</fullName>
    </submittedName>
</protein>
<dbReference type="Gene3D" id="3.30.2010.20">
    <property type="match status" value="1"/>
</dbReference>
<accession>A0A078MJC4</accession>
<dbReference type="EMBL" id="LN483070">
    <property type="protein sequence ID" value="CEA07478.1"/>
    <property type="molecule type" value="Genomic_DNA"/>
</dbReference>
<dbReference type="Pfam" id="PF06262">
    <property type="entry name" value="Zincin_1"/>
    <property type="match status" value="1"/>
</dbReference>